<keyword evidence="9 15" id="KW-0378">Hydrolase</keyword>
<evidence type="ECO:0000256" key="4">
    <source>
        <dbReference type="ARBA" id="ARBA00012462"/>
    </source>
</evidence>
<dbReference type="PROSITE" id="PS00138">
    <property type="entry name" value="SUBTILASE_SER"/>
    <property type="match status" value="1"/>
</dbReference>
<feature type="binding site" evidence="15">
    <location>
        <position position="572"/>
    </location>
    <ligand>
        <name>Ca(2+)</name>
        <dbReference type="ChEBI" id="CHEBI:29108"/>
    </ligand>
</feature>
<keyword evidence="11 15" id="KW-0106">Calcium</keyword>
<keyword evidence="8 16" id="KW-0732">Signal</keyword>
<dbReference type="SMART" id="SM00944">
    <property type="entry name" value="Pro-kuma_activ"/>
    <property type="match status" value="1"/>
</dbReference>
<evidence type="ECO:0000256" key="14">
    <source>
        <dbReference type="ARBA" id="ARBA00023180"/>
    </source>
</evidence>
<dbReference type="FunFam" id="3.40.50.200:FF:000015">
    <property type="entry name" value="Tripeptidyl peptidase A"/>
    <property type="match status" value="1"/>
</dbReference>
<dbReference type="PROSITE" id="PS51695">
    <property type="entry name" value="SEDOLISIN"/>
    <property type="match status" value="1"/>
</dbReference>
<feature type="active site" description="Charge relay system" evidence="15">
    <location>
        <position position="320"/>
    </location>
</feature>
<keyword evidence="5" id="KW-0964">Secreted</keyword>
<feature type="signal peptide" evidence="16">
    <location>
        <begin position="1"/>
        <end position="20"/>
    </location>
</feature>
<keyword evidence="6 15" id="KW-0645">Protease</keyword>
<evidence type="ECO:0000256" key="7">
    <source>
        <dbReference type="ARBA" id="ARBA00022723"/>
    </source>
</evidence>
<dbReference type="InterPro" id="IPR050819">
    <property type="entry name" value="Tripeptidyl-peptidase_I"/>
</dbReference>
<name>A0AAJ0DLF2_9PEZI</name>
<dbReference type="EMBL" id="JAWDJX010000019">
    <property type="protein sequence ID" value="KAK3052697.1"/>
    <property type="molecule type" value="Genomic_DNA"/>
</dbReference>
<protein>
    <recommendedName>
        <fullName evidence="4">tripeptidyl-peptidase II</fullName>
        <ecNumber evidence="4">3.4.14.10</ecNumber>
    </recommendedName>
</protein>
<dbReference type="CDD" id="cd11377">
    <property type="entry name" value="Pro-peptidase_S53"/>
    <property type="match status" value="1"/>
</dbReference>
<evidence type="ECO:0000313" key="19">
    <source>
        <dbReference type="Proteomes" id="UP001271007"/>
    </source>
</evidence>
<feature type="binding site" evidence="15">
    <location>
        <position position="593"/>
    </location>
    <ligand>
        <name>Ca(2+)</name>
        <dbReference type="ChEBI" id="CHEBI:29108"/>
    </ligand>
</feature>
<evidence type="ECO:0000256" key="8">
    <source>
        <dbReference type="ARBA" id="ARBA00022729"/>
    </source>
</evidence>
<dbReference type="PANTHER" id="PTHR14218:SF39">
    <property type="entry name" value="PEPTIDASE S53 DOMAIN-CONTAINING PROTEIN"/>
    <property type="match status" value="1"/>
</dbReference>
<keyword evidence="10 15" id="KW-0720">Serine protease</keyword>
<dbReference type="AlphaFoldDB" id="A0AAJ0DLF2"/>
<feature type="active site" description="Charge relay system" evidence="15">
    <location>
        <position position="316"/>
    </location>
</feature>
<dbReference type="PANTHER" id="PTHR14218">
    <property type="entry name" value="PROTEASE S8 TRIPEPTIDYL PEPTIDASE I CLN2"/>
    <property type="match status" value="1"/>
</dbReference>
<evidence type="ECO:0000256" key="13">
    <source>
        <dbReference type="ARBA" id="ARBA00023145"/>
    </source>
</evidence>
<keyword evidence="12" id="KW-0843">Virulence</keyword>
<comment type="subcellular location">
    <subcellularLocation>
        <location evidence="3">Secreted</location>
        <location evidence="3">Extracellular space</location>
    </subcellularLocation>
</comment>
<feature type="active site" description="Charge relay system" evidence="15">
    <location>
        <position position="530"/>
    </location>
</feature>
<accession>A0AAJ0DLF2</accession>
<dbReference type="Pfam" id="PF00082">
    <property type="entry name" value="Peptidase_S8"/>
    <property type="match status" value="1"/>
</dbReference>
<dbReference type="Pfam" id="PF09286">
    <property type="entry name" value="Pro-kuma_activ"/>
    <property type="match status" value="1"/>
</dbReference>
<proteinExistence type="predicted"/>
<evidence type="ECO:0000313" key="18">
    <source>
        <dbReference type="EMBL" id="KAK3052697.1"/>
    </source>
</evidence>
<dbReference type="InterPro" id="IPR015366">
    <property type="entry name" value="S53_propep"/>
</dbReference>
<dbReference type="InterPro" id="IPR023828">
    <property type="entry name" value="Peptidase_S8_Ser-AS"/>
</dbReference>
<sequence length="613" mass="66523">MFFSKLSASLCAIGIAGTNALPSIVRSDYVYTVKERHPVPLQWAEAGPAPRGQNIHLQIGLKQSNEGLIEKHLLETSDPNHERYGQHLSMADIHRMIEPSHETLELVRSWLEEHDIRDYFHNPSKDWVSVMVPVEKAEELLQTKYSTFKSWDGKTISRAPVWSLPQHLHEHIDVVQPTTSFFRAAPQIYAPLLENTAAVQEWWDQSGAAQYTETEDGASGASISKICNISFTTPKCIRTLYGTIDYKPQVPDKNKIGTVNYLNETSKRSDVAKFLRNFRPAAAGAAQTFEIVQIANGSNYQGPYTAQQIEDHTNIEGNLDAEQALSIGWPTPLITWNVGGSPPFKPDLNTPTDTNEPYNVWLNYVLGQDDLPQVISTSYGDDEQTVPESYARRACQGFAQLGARGISVFFSSGDSGVGANGTCVSNDGQNTPQFIPAFPAGCPWVTTVGGTKGFEPEVAVSRFGSGGGFSNYFKAPSYQKATVQKYIKSLNGEYNGLYNKNGRGYPDVAAQGNHDALVWAGNISTVGGTSASSPSFAAVIALVNDALIAKGKPTLGFLNPWLYSGAYSALTDVLSGSAIGCNGSGFPAQEGWDAVTGWGTPNFGKLVDAAMSK</sequence>
<dbReference type="SUPFAM" id="SSF54897">
    <property type="entry name" value="Protease propeptides/inhibitors"/>
    <property type="match status" value="1"/>
</dbReference>
<comment type="catalytic activity">
    <reaction evidence="1">
        <text>Release of an N-terminal tripeptide from a polypeptide.</text>
        <dbReference type="EC" id="3.4.14.10"/>
    </reaction>
</comment>
<feature type="chain" id="PRO_5042499453" description="tripeptidyl-peptidase II" evidence="16">
    <location>
        <begin position="21"/>
        <end position="613"/>
    </location>
</feature>
<comment type="caution">
    <text evidence="18">The sequence shown here is derived from an EMBL/GenBank/DDBJ whole genome shotgun (WGS) entry which is preliminary data.</text>
</comment>
<evidence type="ECO:0000256" key="16">
    <source>
        <dbReference type="SAM" id="SignalP"/>
    </source>
</evidence>
<dbReference type="GO" id="GO:0046872">
    <property type="term" value="F:metal ion binding"/>
    <property type="evidence" value="ECO:0007669"/>
    <property type="project" value="UniProtKB-UniRule"/>
</dbReference>
<evidence type="ECO:0000256" key="9">
    <source>
        <dbReference type="ARBA" id="ARBA00022801"/>
    </source>
</evidence>
<evidence type="ECO:0000256" key="2">
    <source>
        <dbReference type="ARBA" id="ARBA00002451"/>
    </source>
</evidence>
<organism evidence="18 19">
    <name type="scientific">Extremus antarcticus</name>
    <dbReference type="NCBI Taxonomy" id="702011"/>
    <lineage>
        <taxon>Eukaryota</taxon>
        <taxon>Fungi</taxon>
        <taxon>Dikarya</taxon>
        <taxon>Ascomycota</taxon>
        <taxon>Pezizomycotina</taxon>
        <taxon>Dothideomycetes</taxon>
        <taxon>Dothideomycetidae</taxon>
        <taxon>Mycosphaerellales</taxon>
        <taxon>Extremaceae</taxon>
        <taxon>Extremus</taxon>
    </lineage>
</organism>
<keyword evidence="19" id="KW-1185">Reference proteome</keyword>
<dbReference type="Gene3D" id="3.40.50.200">
    <property type="entry name" value="Peptidase S8/S53 domain"/>
    <property type="match status" value="1"/>
</dbReference>
<dbReference type="GO" id="GO:0006508">
    <property type="term" value="P:proteolysis"/>
    <property type="evidence" value="ECO:0007669"/>
    <property type="project" value="UniProtKB-KW"/>
</dbReference>
<gene>
    <name evidence="18" type="ORF">LTR09_006179</name>
</gene>
<keyword evidence="7 15" id="KW-0479">Metal-binding</keyword>
<evidence type="ECO:0000256" key="11">
    <source>
        <dbReference type="ARBA" id="ARBA00022837"/>
    </source>
</evidence>
<feature type="binding site" evidence="15">
    <location>
        <position position="573"/>
    </location>
    <ligand>
        <name>Ca(2+)</name>
        <dbReference type="ChEBI" id="CHEBI:29108"/>
    </ligand>
</feature>
<evidence type="ECO:0000256" key="15">
    <source>
        <dbReference type="PROSITE-ProRule" id="PRU01032"/>
    </source>
</evidence>
<evidence type="ECO:0000256" key="6">
    <source>
        <dbReference type="ARBA" id="ARBA00022670"/>
    </source>
</evidence>
<evidence type="ECO:0000256" key="5">
    <source>
        <dbReference type="ARBA" id="ARBA00022525"/>
    </source>
</evidence>
<evidence type="ECO:0000259" key="17">
    <source>
        <dbReference type="PROSITE" id="PS51695"/>
    </source>
</evidence>
<keyword evidence="14" id="KW-0325">Glycoprotein</keyword>
<evidence type="ECO:0000256" key="1">
    <source>
        <dbReference type="ARBA" id="ARBA00001910"/>
    </source>
</evidence>
<evidence type="ECO:0000256" key="12">
    <source>
        <dbReference type="ARBA" id="ARBA00023026"/>
    </source>
</evidence>
<evidence type="ECO:0000256" key="10">
    <source>
        <dbReference type="ARBA" id="ARBA00022825"/>
    </source>
</evidence>
<dbReference type="InterPro" id="IPR036852">
    <property type="entry name" value="Peptidase_S8/S53_dom_sf"/>
</dbReference>
<feature type="binding site" evidence="15">
    <location>
        <position position="591"/>
    </location>
    <ligand>
        <name>Ca(2+)</name>
        <dbReference type="ChEBI" id="CHEBI:29108"/>
    </ligand>
</feature>
<evidence type="ECO:0000256" key="3">
    <source>
        <dbReference type="ARBA" id="ARBA00004239"/>
    </source>
</evidence>
<dbReference type="CDD" id="cd04056">
    <property type="entry name" value="Peptidases_S53"/>
    <property type="match status" value="1"/>
</dbReference>
<comment type="cofactor">
    <cofactor evidence="15">
        <name>Ca(2+)</name>
        <dbReference type="ChEBI" id="CHEBI:29108"/>
    </cofactor>
    <text evidence="15">Binds 1 Ca(2+) ion per subunit.</text>
</comment>
<dbReference type="SUPFAM" id="SSF52743">
    <property type="entry name" value="Subtilisin-like"/>
    <property type="match status" value="1"/>
</dbReference>
<dbReference type="InterPro" id="IPR000209">
    <property type="entry name" value="Peptidase_S8/S53_dom"/>
</dbReference>
<dbReference type="GO" id="GO:0008240">
    <property type="term" value="F:tripeptidyl-peptidase activity"/>
    <property type="evidence" value="ECO:0007669"/>
    <property type="project" value="UniProtKB-EC"/>
</dbReference>
<feature type="domain" description="Peptidase S53" evidence="17">
    <location>
        <begin position="231"/>
        <end position="613"/>
    </location>
</feature>
<comment type="function">
    <text evidence="2">Secreted tripeptidyl-peptidase which degrades proteins at acidic pHs and is involved in virulence.</text>
</comment>
<dbReference type="InterPro" id="IPR030400">
    <property type="entry name" value="Sedolisin_dom"/>
</dbReference>
<keyword evidence="13" id="KW-0865">Zymogen</keyword>
<dbReference type="GO" id="GO:0005576">
    <property type="term" value="C:extracellular region"/>
    <property type="evidence" value="ECO:0007669"/>
    <property type="project" value="UniProtKB-SubCell"/>
</dbReference>
<reference evidence="18" key="1">
    <citation type="submission" date="2023-04" db="EMBL/GenBank/DDBJ databases">
        <title>Black Yeasts Isolated from many extreme environments.</title>
        <authorList>
            <person name="Coleine C."/>
            <person name="Stajich J.E."/>
            <person name="Selbmann L."/>
        </authorList>
    </citation>
    <scope>NUCLEOTIDE SEQUENCE</scope>
    <source>
        <strain evidence="18">CCFEE 5312</strain>
    </source>
</reference>
<dbReference type="EC" id="3.4.14.10" evidence="4"/>
<dbReference type="GO" id="GO:0004252">
    <property type="term" value="F:serine-type endopeptidase activity"/>
    <property type="evidence" value="ECO:0007669"/>
    <property type="project" value="UniProtKB-UniRule"/>
</dbReference>
<dbReference type="Proteomes" id="UP001271007">
    <property type="component" value="Unassembled WGS sequence"/>
</dbReference>